<dbReference type="InterPro" id="IPR025724">
    <property type="entry name" value="GAG-pre-integrase_dom"/>
</dbReference>
<evidence type="ECO:0000313" key="3">
    <source>
        <dbReference type="EMBL" id="GJS64963.1"/>
    </source>
</evidence>
<dbReference type="Proteomes" id="UP001151760">
    <property type="component" value="Unassembled WGS sequence"/>
</dbReference>
<dbReference type="PANTHER" id="PTHR42648:SF21">
    <property type="entry name" value="CYSTEINE-RICH RLK (RECEPTOR-LIKE PROTEIN KINASE) 8"/>
    <property type="match status" value="1"/>
</dbReference>
<sequence>IVQLIIFIVDSGCTKHMMGNLKLLCNFVEKYIGVVRFGNDQFAPILGYMDLVQGNITIKRVYYIKGLNQNIFSVGQLCDVELEVAFRKLTCFVRDLQGNDLLTDRGSDRYTISLQETSSPTPICFMAKALPTQAWLWHRRLSHLNFDTINLLLKKDIIIGLPKLKYVKDQLCSSSELSKAKRSTFKTKTIPSSKGRLNLLHMDLCGPMRIESINEKKYILIIIDDYTRYTWTYFLRTKDETLEVIKDFLKMIQRNLQAQVISVRTDRGTEFLNKTLHASFKEEGIKHLTSTPRTPK</sequence>
<keyword evidence="1" id="KW-0378">Hydrolase</keyword>
<dbReference type="PROSITE" id="PS50994">
    <property type="entry name" value="INTEGRASE"/>
    <property type="match status" value="1"/>
</dbReference>
<comment type="caution">
    <text evidence="3">The sequence shown here is derived from an EMBL/GenBank/DDBJ whole genome shotgun (WGS) entry which is preliminary data.</text>
</comment>
<keyword evidence="1" id="KW-0645">Protease</keyword>
<dbReference type="InterPro" id="IPR039537">
    <property type="entry name" value="Retrotran_Ty1/copia-like"/>
</dbReference>
<dbReference type="InterPro" id="IPR036397">
    <property type="entry name" value="RNaseH_sf"/>
</dbReference>
<name>A0ABQ4XI39_9ASTR</name>
<dbReference type="InterPro" id="IPR012337">
    <property type="entry name" value="RNaseH-like_sf"/>
</dbReference>
<proteinExistence type="predicted"/>
<feature type="domain" description="Integrase catalytic" evidence="2">
    <location>
        <begin position="187"/>
        <end position="296"/>
    </location>
</feature>
<feature type="non-terminal residue" evidence="3">
    <location>
        <position position="1"/>
    </location>
</feature>
<dbReference type="InterPro" id="IPR001584">
    <property type="entry name" value="Integrase_cat-core"/>
</dbReference>
<evidence type="ECO:0000259" key="2">
    <source>
        <dbReference type="PROSITE" id="PS50994"/>
    </source>
</evidence>
<dbReference type="Pfam" id="PF00665">
    <property type="entry name" value="rve"/>
    <property type="match status" value="1"/>
</dbReference>
<dbReference type="EMBL" id="BQNB010009542">
    <property type="protein sequence ID" value="GJS64963.1"/>
    <property type="molecule type" value="Genomic_DNA"/>
</dbReference>
<dbReference type="Gene3D" id="3.30.420.10">
    <property type="entry name" value="Ribonuclease H-like superfamily/Ribonuclease H"/>
    <property type="match status" value="1"/>
</dbReference>
<protein>
    <submittedName>
        <fullName evidence="3">Retrovirus-related pol polyprotein from transposon TNT 1-94</fullName>
    </submittedName>
</protein>
<accession>A0ABQ4XI39</accession>
<dbReference type="Pfam" id="PF13976">
    <property type="entry name" value="gag_pre-integrs"/>
    <property type="match status" value="1"/>
</dbReference>
<dbReference type="SUPFAM" id="SSF53098">
    <property type="entry name" value="Ribonuclease H-like"/>
    <property type="match status" value="1"/>
</dbReference>
<dbReference type="PANTHER" id="PTHR42648">
    <property type="entry name" value="TRANSPOSASE, PUTATIVE-RELATED"/>
    <property type="match status" value="1"/>
</dbReference>
<organism evidence="3 4">
    <name type="scientific">Tanacetum coccineum</name>
    <dbReference type="NCBI Taxonomy" id="301880"/>
    <lineage>
        <taxon>Eukaryota</taxon>
        <taxon>Viridiplantae</taxon>
        <taxon>Streptophyta</taxon>
        <taxon>Embryophyta</taxon>
        <taxon>Tracheophyta</taxon>
        <taxon>Spermatophyta</taxon>
        <taxon>Magnoliopsida</taxon>
        <taxon>eudicotyledons</taxon>
        <taxon>Gunneridae</taxon>
        <taxon>Pentapetalae</taxon>
        <taxon>asterids</taxon>
        <taxon>campanulids</taxon>
        <taxon>Asterales</taxon>
        <taxon>Asteraceae</taxon>
        <taxon>Asteroideae</taxon>
        <taxon>Anthemideae</taxon>
        <taxon>Anthemidinae</taxon>
        <taxon>Tanacetum</taxon>
    </lineage>
</organism>
<keyword evidence="4" id="KW-1185">Reference proteome</keyword>
<dbReference type="Pfam" id="PF22936">
    <property type="entry name" value="Pol_BBD"/>
    <property type="match status" value="1"/>
</dbReference>
<evidence type="ECO:0000256" key="1">
    <source>
        <dbReference type="ARBA" id="ARBA00022670"/>
    </source>
</evidence>
<reference evidence="3" key="2">
    <citation type="submission" date="2022-01" db="EMBL/GenBank/DDBJ databases">
        <authorList>
            <person name="Yamashiro T."/>
            <person name="Shiraishi A."/>
            <person name="Satake H."/>
            <person name="Nakayama K."/>
        </authorList>
    </citation>
    <scope>NUCLEOTIDE SEQUENCE</scope>
</reference>
<evidence type="ECO:0000313" key="4">
    <source>
        <dbReference type="Proteomes" id="UP001151760"/>
    </source>
</evidence>
<reference evidence="3" key="1">
    <citation type="journal article" date="2022" name="Int. J. Mol. Sci.">
        <title>Draft Genome of Tanacetum Coccineum: Genomic Comparison of Closely Related Tanacetum-Family Plants.</title>
        <authorList>
            <person name="Yamashiro T."/>
            <person name="Shiraishi A."/>
            <person name="Nakayama K."/>
            <person name="Satake H."/>
        </authorList>
    </citation>
    <scope>NUCLEOTIDE SEQUENCE</scope>
</reference>
<gene>
    <name evidence="3" type="ORF">Tco_0679527</name>
</gene>
<dbReference type="InterPro" id="IPR054722">
    <property type="entry name" value="PolX-like_BBD"/>
</dbReference>